<dbReference type="GO" id="GO:0000271">
    <property type="term" value="P:polysaccharide biosynthetic process"/>
    <property type="evidence" value="ECO:0007669"/>
    <property type="project" value="TreeGrafter"/>
</dbReference>
<evidence type="ECO:0000256" key="5">
    <source>
        <dbReference type="RuleBase" id="RU004508"/>
    </source>
</evidence>
<dbReference type="SUPFAM" id="SSF53383">
    <property type="entry name" value="PLP-dependent transferases"/>
    <property type="match status" value="1"/>
</dbReference>
<keyword evidence="1 4" id="KW-0663">Pyridoxal phosphate</keyword>
<dbReference type="CDD" id="cd00616">
    <property type="entry name" value="AHBA_syn"/>
    <property type="match status" value="1"/>
</dbReference>
<dbReference type="KEGG" id="sfol:H3H32_14235"/>
<comment type="similarity">
    <text evidence="2 5">Belongs to the DegT/DnrJ/EryC1 family.</text>
</comment>
<dbReference type="InterPro" id="IPR015424">
    <property type="entry name" value="PyrdxlP-dep_Trfase"/>
</dbReference>
<dbReference type="GO" id="GO:0030170">
    <property type="term" value="F:pyridoxal phosphate binding"/>
    <property type="evidence" value="ECO:0007669"/>
    <property type="project" value="TreeGrafter"/>
</dbReference>
<keyword evidence="6" id="KW-0032">Aminotransferase</keyword>
<keyword evidence="6" id="KW-0808">Transferase</keyword>
<dbReference type="Gene3D" id="3.40.640.10">
    <property type="entry name" value="Type I PLP-dependent aspartate aminotransferase-like (Major domain)"/>
    <property type="match status" value="1"/>
</dbReference>
<keyword evidence="7" id="KW-1185">Reference proteome</keyword>
<accession>A0A7G5H4C3</accession>
<dbReference type="InterPro" id="IPR000653">
    <property type="entry name" value="DegT/StrS_aminotransferase"/>
</dbReference>
<dbReference type="GO" id="GO:0008483">
    <property type="term" value="F:transaminase activity"/>
    <property type="evidence" value="ECO:0007669"/>
    <property type="project" value="UniProtKB-KW"/>
</dbReference>
<dbReference type="AlphaFoldDB" id="A0A7G5H4C3"/>
<evidence type="ECO:0000256" key="1">
    <source>
        <dbReference type="ARBA" id="ARBA00022898"/>
    </source>
</evidence>
<evidence type="ECO:0000256" key="2">
    <source>
        <dbReference type="ARBA" id="ARBA00037999"/>
    </source>
</evidence>
<evidence type="ECO:0000313" key="7">
    <source>
        <dbReference type="Proteomes" id="UP000515369"/>
    </source>
</evidence>
<evidence type="ECO:0000313" key="6">
    <source>
        <dbReference type="EMBL" id="QMW05965.1"/>
    </source>
</evidence>
<dbReference type="PANTHER" id="PTHR30244">
    <property type="entry name" value="TRANSAMINASE"/>
    <property type="match status" value="1"/>
</dbReference>
<dbReference type="Proteomes" id="UP000515369">
    <property type="component" value="Chromosome"/>
</dbReference>
<protein>
    <submittedName>
        <fullName evidence="6">DegT/DnrJ/EryC1/StrS family aminotransferase</fullName>
    </submittedName>
</protein>
<dbReference type="PIRSF" id="PIRSF000390">
    <property type="entry name" value="PLP_StrS"/>
    <property type="match status" value="1"/>
</dbReference>
<feature type="active site" description="Proton acceptor" evidence="3">
    <location>
        <position position="181"/>
    </location>
</feature>
<reference evidence="6 7" key="1">
    <citation type="submission" date="2020-07" db="EMBL/GenBank/DDBJ databases">
        <title>Spirosoma foliorum sp. nov., isolated from the leaves on the Nejang mountain Korea, Republic of.</title>
        <authorList>
            <person name="Ho H."/>
            <person name="Lee Y.-J."/>
            <person name="Nurcahyanto D.-A."/>
            <person name="Kim S.-G."/>
        </authorList>
    </citation>
    <scope>NUCLEOTIDE SEQUENCE [LARGE SCALE GENOMIC DNA]</scope>
    <source>
        <strain evidence="6 7">PL0136</strain>
    </source>
</reference>
<proteinExistence type="inferred from homology"/>
<dbReference type="Pfam" id="PF01041">
    <property type="entry name" value="DegT_DnrJ_EryC1"/>
    <property type="match status" value="1"/>
</dbReference>
<dbReference type="PANTHER" id="PTHR30244:SF9">
    <property type="entry name" value="PROTEIN RV3402C"/>
    <property type="match status" value="1"/>
</dbReference>
<name>A0A7G5H4C3_9BACT</name>
<feature type="modified residue" description="N6-(pyridoxal phosphate)lysine" evidence="4">
    <location>
        <position position="181"/>
    </location>
</feature>
<dbReference type="InterPro" id="IPR015421">
    <property type="entry name" value="PyrdxlP-dep_Trfase_major"/>
</dbReference>
<organism evidence="6 7">
    <name type="scientific">Spirosoma foliorum</name>
    <dbReference type="NCBI Taxonomy" id="2710596"/>
    <lineage>
        <taxon>Bacteria</taxon>
        <taxon>Pseudomonadati</taxon>
        <taxon>Bacteroidota</taxon>
        <taxon>Cytophagia</taxon>
        <taxon>Cytophagales</taxon>
        <taxon>Cytophagaceae</taxon>
        <taxon>Spirosoma</taxon>
    </lineage>
</organism>
<dbReference type="EMBL" id="CP059732">
    <property type="protein sequence ID" value="QMW05965.1"/>
    <property type="molecule type" value="Genomic_DNA"/>
</dbReference>
<gene>
    <name evidence="6" type="ORF">H3H32_14235</name>
</gene>
<dbReference type="RefSeq" id="WP_182463338.1">
    <property type="nucleotide sequence ID" value="NZ_CP059732.1"/>
</dbReference>
<evidence type="ECO:0000256" key="4">
    <source>
        <dbReference type="PIRSR" id="PIRSR000390-2"/>
    </source>
</evidence>
<evidence type="ECO:0000256" key="3">
    <source>
        <dbReference type="PIRSR" id="PIRSR000390-1"/>
    </source>
</evidence>
<sequence>MINVTKSYLPDLEDYVTLLRGVWERVHLTNDGPLLRDLEDQLKEYLGVKHLKFCTNGTIVLQMALKVLDIKKEVITTPFSYVATTNALLWEGCTPIFADIRPDDFNIDPAKIESLITENTEAIMATHVYGNACQIEQIQAIAEKHNLKVIYDAAHTFGATYKGNSILSYGDISTCSFHATKVFHTVEGGCIVTNDDVLAEKLHHYRSFGHKNDTYFGLGINAKNSEFHAAMGLCVLPKVPDLIAARKERFGYYDSQLDFSRITRPSLTPGIEYNYAYYPIVFDSEETLLRVMETLISQNIVPRRYFYPSLNTLPFALTSGEAQPCPVSEDVALRVLCLPMYPDLAKEDIDRIATIVNEAVLAVNEDA</sequence>